<evidence type="ECO:0000313" key="2">
    <source>
        <dbReference type="Proteomes" id="UP000053647"/>
    </source>
</evidence>
<organism evidence="1 2">
    <name type="scientific">Paxillus involutus ATCC 200175</name>
    <dbReference type="NCBI Taxonomy" id="664439"/>
    <lineage>
        <taxon>Eukaryota</taxon>
        <taxon>Fungi</taxon>
        <taxon>Dikarya</taxon>
        <taxon>Basidiomycota</taxon>
        <taxon>Agaricomycotina</taxon>
        <taxon>Agaricomycetes</taxon>
        <taxon>Agaricomycetidae</taxon>
        <taxon>Boletales</taxon>
        <taxon>Paxilineae</taxon>
        <taxon>Paxillaceae</taxon>
        <taxon>Paxillus</taxon>
    </lineage>
</organism>
<reference evidence="1 2" key="1">
    <citation type="submission" date="2014-06" db="EMBL/GenBank/DDBJ databases">
        <authorList>
            <consortium name="DOE Joint Genome Institute"/>
            <person name="Kuo A."/>
            <person name="Kohler A."/>
            <person name="Nagy L.G."/>
            <person name="Floudas D."/>
            <person name="Copeland A."/>
            <person name="Barry K.W."/>
            <person name="Cichocki N."/>
            <person name="Veneault-Fourrey C."/>
            <person name="LaButti K."/>
            <person name="Lindquist E.A."/>
            <person name="Lipzen A."/>
            <person name="Lundell T."/>
            <person name="Morin E."/>
            <person name="Murat C."/>
            <person name="Sun H."/>
            <person name="Tunlid A."/>
            <person name="Henrissat B."/>
            <person name="Grigoriev I.V."/>
            <person name="Hibbett D.S."/>
            <person name="Martin F."/>
            <person name="Nordberg H.P."/>
            <person name="Cantor M.N."/>
            <person name="Hua S.X."/>
        </authorList>
    </citation>
    <scope>NUCLEOTIDE SEQUENCE [LARGE SCALE GENOMIC DNA]</scope>
    <source>
        <strain evidence="1 2">ATCC 200175</strain>
    </source>
</reference>
<dbReference type="EMBL" id="KN821010">
    <property type="protein sequence ID" value="KIJ05390.1"/>
    <property type="molecule type" value="Genomic_DNA"/>
</dbReference>
<gene>
    <name evidence="1" type="ORF">PAXINDRAFT_21342</name>
</gene>
<accession>A0A0C9STE5</accession>
<protein>
    <submittedName>
        <fullName evidence="1">Uncharacterized protein</fullName>
    </submittedName>
</protein>
<sequence>MPSSSDPSAGTIGRPPCSYRLSDCIPECGINCWTSSNLVHRRLWSFLRREVGAFVRFPFALSDSRHLLPSISVQQGAVTSTPLSSFTWYIY</sequence>
<keyword evidence="2" id="KW-1185">Reference proteome</keyword>
<dbReference type="HOGENOM" id="CLU_2441483_0_0_1"/>
<dbReference type="AlphaFoldDB" id="A0A0C9STE5"/>
<evidence type="ECO:0000313" key="1">
    <source>
        <dbReference type="EMBL" id="KIJ05390.1"/>
    </source>
</evidence>
<proteinExistence type="predicted"/>
<dbReference type="Proteomes" id="UP000053647">
    <property type="component" value="Unassembled WGS sequence"/>
</dbReference>
<name>A0A0C9STE5_PAXIN</name>
<reference evidence="2" key="2">
    <citation type="submission" date="2015-01" db="EMBL/GenBank/DDBJ databases">
        <title>Evolutionary Origins and Diversification of the Mycorrhizal Mutualists.</title>
        <authorList>
            <consortium name="DOE Joint Genome Institute"/>
            <consortium name="Mycorrhizal Genomics Consortium"/>
            <person name="Kohler A."/>
            <person name="Kuo A."/>
            <person name="Nagy L.G."/>
            <person name="Floudas D."/>
            <person name="Copeland A."/>
            <person name="Barry K.W."/>
            <person name="Cichocki N."/>
            <person name="Veneault-Fourrey C."/>
            <person name="LaButti K."/>
            <person name="Lindquist E.A."/>
            <person name="Lipzen A."/>
            <person name="Lundell T."/>
            <person name="Morin E."/>
            <person name="Murat C."/>
            <person name="Riley R."/>
            <person name="Ohm R."/>
            <person name="Sun H."/>
            <person name="Tunlid A."/>
            <person name="Henrissat B."/>
            <person name="Grigoriev I.V."/>
            <person name="Hibbett D.S."/>
            <person name="Martin F."/>
        </authorList>
    </citation>
    <scope>NUCLEOTIDE SEQUENCE [LARGE SCALE GENOMIC DNA]</scope>
    <source>
        <strain evidence="2">ATCC 200175</strain>
    </source>
</reference>